<organism evidence="1 2">
    <name type="scientific">Rickettsia japonica</name>
    <dbReference type="NCBI Taxonomy" id="35790"/>
    <lineage>
        <taxon>Bacteria</taxon>
        <taxon>Pseudomonadati</taxon>
        <taxon>Pseudomonadota</taxon>
        <taxon>Alphaproteobacteria</taxon>
        <taxon>Rickettsiales</taxon>
        <taxon>Rickettsiaceae</taxon>
        <taxon>Rickettsieae</taxon>
        <taxon>Rickettsia</taxon>
        <taxon>spotted fever group</taxon>
    </lineage>
</organism>
<accession>A0ABM6YFP5</accession>
<reference evidence="1 2" key="1">
    <citation type="submission" date="2018-08" db="EMBL/GenBank/DDBJ databases">
        <title>Complete genomic DNA sequence of Rickettsia japonica in China.</title>
        <authorList>
            <person name="Lu Q."/>
            <person name="Li C."/>
        </authorList>
    </citation>
    <scope>NUCLEOTIDE SEQUENCE [LARGE SCALE GENOMIC DNA]</scope>
    <source>
        <strain evidence="1 2">LA4/2015</strain>
    </source>
</reference>
<gene>
    <name evidence="1" type="ORF">D0Z68_02195</name>
</gene>
<protein>
    <submittedName>
        <fullName evidence="1">Uncharacterized protein</fullName>
    </submittedName>
</protein>
<evidence type="ECO:0000313" key="1">
    <source>
        <dbReference type="EMBL" id="AXU06322.1"/>
    </source>
</evidence>
<keyword evidence="2" id="KW-1185">Reference proteome</keyword>
<evidence type="ECO:0000313" key="2">
    <source>
        <dbReference type="Proteomes" id="UP000258667"/>
    </source>
</evidence>
<name>A0ABM6YFP5_RICJA</name>
<dbReference type="Proteomes" id="UP000258667">
    <property type="component" value="Chromosome"/>
</dbReference>
<proteinExistence type="predicted"/>
<sequence>MLTDMPKYEATWNLIEILKVMLVNKGGHKQFHELLKIIYLTKIEAFQFDEDLHTKANTTLHNNRLHHSRI</sequence>
<dbReference type="EMBL" id="CP032049">
    <property type="protein sequence ID" value="AXU06322.1"/>
    <property type="molecule type" value="Genomic_DNA"/>
</dbReference>